<evidence type="ECO:0000313" key="8">
    <source>
        <dbReference type="Proteomes" id="UP000531168"/>
    </source>
</evidence>
<gene>
    <name evidence="7" type="primary">Ly9</name>
    <name evidence="7" type="ORF">AMAGUI_R11707</name>
</gene>
<evidence type="ECO:0000256" key="5">
    <source>
        <dbReference type="SAM" id="SignalP"/>
    </source>
</evidence>
<keyword evidence="8" id="KW-1185">Reference proteome</keyword>
<feature type="domain" description="Ig-like" evidence="6">
    <location>
        <begin position="122"/>
        <end position="194"/>
    </location>
</feature>
<evidence type="ECO:0000256" key="4">
    <source>
        <dbReference type="ARBA" id="ARBA00023180"/>
    </source>
</evidence>
<evidence type="ECO:0000256" key="1">
    <source>
        <dbReference type="ARBA" id="ARBA00004370"/>
    </source>
</evidence>
<dbReference type="AlphaFoldDB" id="A0A7L0MF60"/>
<comment type="subcellular location">
    <subcellularLocation>
        <location evidence="1">Membrane</location>
    </subcellularLocation>
</comment>
<protein>
    <submittedName>
        <fullName evidence="7">LY9 protein</fullName>
    </submittedName>
</protein>
<dbReference type="InterPro" id="IPR036179">
    <property type="entry name" value="Ig-like_dom_sf"/>
</dbReference>
<dbReference type="InterPro" id="IPR013783">
    <property type="entry name" value="Ig-like_fold"/>
</dbReference>
<keyword evidence="2 5" id="KW-0732">Signal</keyword>
<evidence type="ECO:0000256" key="3">
    <source>
        <dbReference type="ARBA" id="ARBA00023136"/>
    </source>
</evidence>
<dbReference type="Proteomes" id="UP000531168">
    <property type="component" value="Unassembled WGS sequence"/>
</dbReference>
<dbReference type="SUPFAM" id="SSF48726">
    <property type="entry name" value="Immunoglobulin"/>
    <property type="match status" value="1"/>
</dbReference>
<keyword evidence="3" id="KW-0472">Membrane</keyword>
<feature type="chain" id="PRO_5029607128" evidence="5">
    <location>
        <begin position="21"/>
        <end position="203"/>
    </location>
</feature>
<accession>A0A7L0MF60</accession>
<evidence type="ECO:0000256" key="2">
    <source>
        <dbReference type="ARBA" id="ARBA00022729"/>
    </source>
</evidence>
<dbReference type="GO" id="GO:0016020">
    <property type="term" value="C:membrane"/>
    <property type="evidence" value="ECO:0007669"/>
    <property type="project" value="UniProtKB-SubCell"/>
</dbReference>
<comment type="caution">
    <text evidence="7">The sequence shown here is derived from an EMBL/GenBank/DDBJ whole genome shotgun (WGS) entry which is preliminary data.</text>
</comment>
<feature type="signal peptide" evidence="5">
    <location>
        <begin position="1"/>
        <end position="20"/>
    </location>
</feature>
<sequence>GLMDGVWCLMLAFVLQQARCTTNGAEVIGAVGSSVTFHLRSLEGGAAAWSFHDDVIAVVLFGDPPEATFFDDGFKPRLAFPGKGSALTISRLRLEDAGTYTAKTAGVKTTFTLRVYGELQVPAVTCAVRNCSAGICRYALRCAASGAGVGNVSYTWSVGSARRRGAVVLVEESALDEPLLTCEAQNPVSSRNVTVASPAALCA</sequence>
<evidence type="ECO:0000313" key="7">
    <source>
        <dbReference type="EMBL" id="NXK79733.1"/>
    </source>
</evidence>
<dbReference type="PANTHER" id="PTHR12080:SF55">
    <property type="entry name" value="LYMPHOCYTE FUNCTION-ASSOCIATED ANTIGEN 3"/>
    <property type="match status" value="1"/>
</dbReference>
<name>A0A7L0MF60_9PSIT</name>
<organism evidence="7 8">
    <name type="scientific">Amazona guildingii</name>
    <dbReference type="NCBI Taxonomy" id="175529"/>
    <lineage>
        <taxon>Eukaryota</taxon>
        <taxon>Metazoa</taxon>
        <taxon>Chordata</taxon>
        <taxon>Craniata</taxon>
        <taxon>Vertebrata</taxon>
        <taxon>Euteleostomi</taxon>
        <taxon>Archelosauria</taxon>
        <taxon>Archosauria</taxon>
        <taxon>Dinosauria</taxon>
        <taxon>Saurischia</taxon>
        <taxon>Theropoda</taxon>
        <taxon>Coelurosauria</taxon>
        <taxon>Aves</taxon>
        <taxon>Neognathae</taxon>
        <taxon>Neoaves</taxon>
        <taxon>Telluraves</taxon>
        <taxon>Australaves</taxon>
        <taxon>Psittaciformes</taxon>
        <taxon>Psittacidae</taxon>
        <taxon>Amazona</taxon>
    </lineage>
</organism>
<dbReference type="PANTHER" id="PTHR12080">
    <property type="entry name" value="SIGNALING LYMPHOCYTIC ACTIVATION MOLECULE"/>
    <property type="match status" value="1"/>
</dbReference>
<dbReference type="InterPro" id="IPR015631">
    <property type="entry name" value="CD2/SLAM_rcpt"/>
</dbReference>
<feature type="non-terminal residue" evidence="7">
    <location>
        <position position="203"/>
    </location>
</feature>
<reference evidence="7 8" key="1">
    <citation type="submission" date="2019-09" db="EMBL/GenBank/DDBJ databases">
        <title>Bird 10,000 Genomes (B10K) Project - Family phase.</title>
        <authorList>
            <person name="Zhang G."/>
        </authorList>
    </citation>
    <scope>NUCLEOTIDE SEQUENCE [LARGE SCALE GENOMIC DNA]</scope>
    <source>
        <strain evidence="7">B10K-DU-001-46</strain>
        <tissue evidence="7">Muscle</tissue>
    </source>
</reference>
<dbReference type="PROSITE" id="PS50835">
    <property type="entry name" value="IG_LIKE"/>
    <property type="match status" value="1"/>
</dbReference>
<evidence type="ECO:0000259" key="6">
    <source>
        <dbReference type="PROSITE" id="PS50835"/>
    </source>
</evidence>
<proteinExistence type="predicted"/>
<dbReference type="EMBL" id="VXAR01009305">
    <property type="protein sequence ID" value="NXK79733.1"/>
    <property type="molecule type" value="Genomic_DNA"/>
</dbReference>
<dbReference type="Gene3D" id="2.60.40.10">
    <property type="entry name" value="Immunoglobulins"/>
    <property type="match status" value="2"/>
</dbReference>
<feature type="non-terminal residue" evidence="7">
    <location>
        <position position="1"/>
    </location>
</feature>
<keyword evidence="4" id="KW-0325">Glycoprotein</keyword>
<dbReference type="InterPro" id="IPR007110">
    <property type="entry name" value="Ig-like_dom"/>
</dbReference>